<keyword evidence="1" id="KW-0808">Transferase</keyword>
<sequence>MLPVKTTIQETGVVADGRKFPVSVVKLVSYGEALCEYLNKQMELMNSGKSIIETKFMRPSHIQRGGVPTFRDRAISSLMGDKAIDLLMLGKSNLVVCMRKDEITSMDIDFALEVDRLFKGKTTIEALEKDFSADDIEKMKAIVEEKRASFYDIYDVNRTISL</sequence>
<dbReference type="SUPFAM" id="SSF53784">
    <property type="entry name" value="Phosphofructokinase"/>
    <property type="match status" value="1"/>
</dbReference>
<dbReference type="Gene3D" id="3.40.50.450">
    <property type="match status" value="1"/>
</dbReference>
<dbReference type="GO" id="GO:0003872">
    <property type="term" value="F:6-phosphofructokinase activity"/>
    <property type="evidence" value="ECO:0007669"/>
    <property type="project" value="UniProtKB-EC"/>
</dbReference>
<keyword evidence="1" id="KW-0418">Kinase</keyword>
<reference evidence="1" key="1">
    <citation type="submission" date="2019-08" db="EMBL/GenBank/DDBJ databases">
        <authorList>
            <person name="Kucharzyk K."/>
            <person name="Murdoch R.W."/>
            <person name="Higgins S."/>
            <person name="Loffler F."/>
        </authorList>
    </citation>
    <scope>NUCLEOTIDE SEQUENCE</scope>
</reference>
<organism evidence="1">
    <name type="scientific">bioreactor metagenome</name>
    <dbReference type="NCBI Taxonomy" id="1076179"/>
    <lineage>
        <taxon>unclassified sequences</taxon>
        <taxon>metagenomes</taxon>
        <taxon>ecological metagenomes</taxon>
    </lineage>
</organism>
<name>A0A645HWL3_9ZZZZ</name>
<dbReference type="EC" id="2.7.1.11" evidence="1"/>
<accession>A0A645HWL3</accession>
<protein>
    <submittedName>
        <fullName evidence="1">ATP-dependent 6-phosphofructokinase</fullName>
        <ecNumber evidence="1">2.7.1.11</ecNumber>
    </submittedName>
</protein>
<gene>
    <name evidence="1" type="primary">pfkA_37</name>
    <name evidence="1" type="ORF">SDC9_191001</name>
</gene>
<dbReference type="EMBL" id="VSSQ01101843">
    <property type="protein sequence ID" value="MPN43441.1"/>
    <property type="molecule type" value="Genomic_DNA"/>
</dbReference>
<comment type="caution">
    <text evidence="1">The sequence shown here is derived from an EMBL/GenBank/DDBJ whole genome shotgun (WGS) entry which is preliminary data.</text>
</comment>
<proteinExistence type="predicted"/>
<dbReference type="AlphaFoldDB" id="A0A645HWL3"/>
<dbReference type="InterPro" id="IPR035966">
    <property type="entry name" value="PKF_sf"/>
</dbReference>
<dbReference type="PROSITE" id="PS00433">
    <property type="entry name" value="PHOSPHOFRUCTOKINASE"/>
    <property type="match status" value="1"/>
</dbReference>
<evidence type="ECO:0000313" key="1">
    <source>
        <dbReference type="EMBL" id="MPN43441.1"/>
    </source>
</evidence>
<dbReference type="InterPro" id="IPR015912">
    <property type="entry name" value="Phosphofructokinase_CS"/>
</dbReference>